<feature type="compositionally biased region" description="Polar residues" evidence="1">
    <location>
        <begin position="267"/>
        <end position="279"/>
    </location>
</feature>
<dbReference type="InterPro" id="IPR036691">
    <property type="entry name" value="Endo/exonu/phosph_ase_sf"/>
</dbReference>
<dbReference type="AlphaFoldDB" id="A0A0L0DBS7"/>
<feature type="region of interest" description="Disordered" evidence="1">
    <location>
        <begin position="267"/>
        <end position="300"/>
    </location>
</feature>
<evidence type="ECO:0000259" key="2">
    <source>
        <dbReference type="PROSITE" id="PS50003"/>
    </source>
</evidence>
<accession>A0A0L0DBS7</accession>
<dbReference type="Proteomes" id="UP000054408">
    <property type="component" value="Unassembled WGS sequence"/>
</dbReference>
<dbReference type="Pfam" id="PF00169">
    <property type="entry name" value="PH"/>
    <property type="match status" value="2"/>
</dbReference>
<dbReference type="PANTHER" id="PTHR14336:SF8">
    <property type="entry name" value="PROTEIN OPY1"/>
    <property type="match status" value="1"/>
</dbReference>
<dbReference type="PANTHER" id="PTHR14336">
    <property type="entry name" value="TANDEM PH DOMAIN CONTAINING PROTEIN"/>
    <property type="match status" value="1"/>
</dbReference>
<dbReference type="PROSITE" id="PS50003">
    <property type="entry name" value="PH_DOMAIN"/>
    <property type="match status" value="2"/>
</dbReference>
<dbReference type="InterPro" id="IPR011993">
    <property type="entry name" value="PH-like_dom_sf"/>
</dbReference>
<evidence type="ECO:0000313" key="4">
    <source>
        <dbReference type="Proteomes" id="UP000054408"/>
    </source>
</evidence>
<dbReference type="InterPro" id="IPR001849">
    <property type="entry name" value="PH_domain"/>
</dbReference>
<dbReference type="GeneID" id="25565337"/>
<dbReference type="Gene3D" id="2.30.29.30">
    <property type="entry name" value="Pleckstrin-homology domain (PH domain)/Phosphotyrosine-binding domain (PTB)"/>
    <property type="match status" value="2"/>
</dbReference>
<dbReference type="Gene3D" id="3.60.10.10">
    <property type="entry name" value="Endonuclease/exonuclease/phosphatase"/>
    <property type="match status" value="1"/>
</dbReference>
<dbReference type="SUPFAM" id="SSF50729">
    <property type="entry name" value="PH domain-like"/>
    <property type="match status" value="2"/>
</dbReference>
<sequence>MLAMALRLAAGGYAPELMVHVAIVTHQSGPQRVFIIHNIAGTELATLDSPNLLVLGVSSAATRKALLADIAVLFRLDEADRSRASMVAVASDGGSSGGGSGSGMARASSSEAISEADGAGDELVSAPGLSSNVRRRLIGRRDSSPPVMGAGGDAPLLHEIDFQSDIDVVRSGWLAKKKSSGGMLRNWDKRFFLLKSGVLYYAKSDKARVPVGSIQLDGRVVVRGKGKSRDIVLTHAQKRTYILRADSVAEAIQWINDIHAHSAAQSKGESLLNSSSPNLTRRVDSEGSVGQGLSHSSSTPTLAELAMPPSVVRMISQGKLPEDIGVYIRDGSVKIAEGRSGGSGKSRHMFLFSNALVYASPTGKKDYKVRGMLDLSGVSVCDIPAVETHTFHFCIICDKGRFIVETETLDAKIEWMTDIFEASEILNNGFLALDDEAGPVNVLNASLSPAVAVPRPSLPSPLPSRPSPLARQATGGSSSQPSSPASASPPPRKAQPDSTPTSSPTPSPKSSKKAERELRKERMMSMRSMVCLDKSFPKPPMPNCVRLGTYNVQPDPTAKSSLASKWSERRALFATSVRFHSPDVLAMQNISLAKASELLGKMSDYAMMDGASEHFEAEGVDRAAVPGSNTRPFLPIFYFRWRLQLADSGNYFLSPKPSAKLDADLPIDQDVLLLRNAAIASENLPSRSPTAPYVWVTWGLFQDVFTEAAFYVFTCDLTPACETPESRAAHVAALHRTIGARVGNTPFVLALSGFLTPPPAEPLLDGMLAPFGDGGSIALHSMAELDVPPSHEHVGAEATFTAPTGETMVLDHILYRSGAVEVLLSGVTEDVFISGARPALHSLVLADLIIDMSGAE</sequence>
<feature type="domain" description="PH" evidence="2">
    <location>
        <begin position="167"/>
        <end position="263"/>
    </location>
</feature>
<evidence type="ECO:0000256" key="1">
    <source>
        <dbReference type="SAM" id="MobiDB-lite"/>
    </source>
</evidence>
<gene>
    <name evidence="3" type="ORF">AMSG_06076</name>
</gene>
<dbReference type="OrthoDB" id="185175at2759"/>
<feature type="domain" description="PH" evidence="2">
    <location>
        <begin position="326"/>
        <end position="424"/>
    </location>
</feature>
<dbReference type="SUPFAM" id="SSF56219">
    <property type="entry name" value="DNase I-like"/>
    <property type="match status" value="1"/>
</dbReference>
<feature type="compositionally biased region" description="Polar residues" evidence="1">
    <location>
        <begin position="291"/>
        <end position="300"/>
    </location>
</feature>
<dbReference type="SMART" id="SM00233">
    <property type="entry name" value="PH"/>
    <property type="match status" value="2"/>
</dbReference>
<reference evidence="3 4" key="1">
    <citation type="submission" date="2010-05" db="EMBL/GenBank/DDBJ databases">
        <title>The Genome Sequence of Thecamonas trahens ATCC 50062.</title>
        <authorList>
            <consortium name="The Broad Institute Genome Sequencing Platform"/>
            <person name="Russ C."/>
            <person name="Cuomo C."/>
            <person name="Shea T."/>
            <person name="Young S.K."/>
            <person name="Zeng Q."/>
            <person name="Koehrsen M."/>
            <person name="Haas B."/>
            <person name="Borodovsky M."/>
            <person name="Guigo R."/>
            <person name="Alvarado L."/>
            <person name="Berlin A."/>
            <person name="Bochicchio J."/>
            <person name="Borenstein D."/>
            <person name="Chapman S."/>
            <person name="Chen Z."/>
            <person name="Freedman E."/>
            <person name="Gellesch M."/>
            <person name="Goldberg J."/>
            <person name="Griggs A."/>
            <person name="Gujja S."/>
            <person name="Heilman E."/>
            <person name="Heiman D."/>
            <person name="Hepburn T."/>
            <person name="Howarth C."/>
            <person name="Jen D."/>
            <person name="Larson L."/>
            <person name="Mehta T."/>
            <person name="Park D."/>
            <person name="Pearson M."/>
            <person name="Roberts A."/>
            <person name="Saif S."/>
            <person name="Shenoy N."/>
            <person name="Sisk P."/>
            <person name="Stolte C."/>
            <person name="Sykes S."/>
            <person name="Thomson T."/>
            <person name="Walk T."/>
            <person name="White J."/>
            <person name="Yandava C."/>
            <person name="Burger G."/>
            <person name="Gray M.W."/>
            <person name="Holland P.W.H."/>
            <person name="King N."/>
            <person name="Lang F.B.F."/>
            <person name="Roger A.J."/>
            <person name="Ruiz-Trillo I."/>
            <person name="Lander E."/>
            <person name="Nusbaum C."/>
        </authorList>
    </citation>
    <scope>NUCLEOTIDE SEQUENCE [LARGE SCALE GENOMIC DNA]</scope>
    <source>
        <strain evidence="3 4">ATCC 50062</strain>
    </source>
</reference>
<protein>
    <recommendedName>
        <fullName evidence="2">PH domain-containing protein</fullName>
    </recommendedName>
</protein>
<evidence type="ECO:0000313" key="3">
    <source>
        <dbReference type="EMBL" id="KNC49799.1"/>
    </source>
</evidence>
<proteinExistence type="predicted"/>
<feature type="compositionally biased region" description="Low complexity" evidence="1">
    <location>
        <begin position="467"/>
        <end position="486"/>
    </location>
</feature>
<dbReference type="EMBL" id="GL349457">
    <property type="protein sequence ID" value="KNC49799.1"/>
    <property type="molecule type" value="Genomic_DNA"/>
</dbReference>
<feature type="region of interest" description="Disordered" evidence="1">
    <location>
        <begin position="90"/>
        <end position="111"/>
    </location>
</feature>
<dbReference type="InterPro" id="IPR051707">
    <property type="entry name" value="PI-Interact_SigTrans_Reg"/>
</dbReference>
<name>A0A0L0DBS7_THETB</name>
<feature type="region of interest" description="Disordered" evidence="1">
    <location>
        <begin position="453"/>
        <end position="519"/>
    </location>
</feature>
<feature type="compositionally biased region" description="Pro residues" evidence="1">
    <location>
        <begin position="456"/>
        <end position="466"/>
    </location>
</feature>
<keyword evidence="4" id="KW-1185">Reference proteome</keyword>
<organism evidence="3 4">
    <name type="scientific">Thecamonas trahens ATCC 50062</name>
    <dbReference type="NCBI Taxonomy" id="461836"/>
    <lineage>
        <taxon>Eukaryota</taxon>
        <taxon>Apusozoa</taxon>
        <taxon>Apusomonadida</taxon>
        <taxon>Apusomonadidae</taxon>
        <taxon>Thecamonas</taxon>
    </lineage>
</organism>
<dbReference type="RefSeq" id="XP_013757583.1">
    <property type="nucleotide sequence ID" value="XM_013902129.1"/>
</dbReference>